<evidence type="ECO:0000313" key="4">
    <source>
        <dbReference type="Proteomes" id="UP001527925"/>
    </source>
</evidence>
<keyword evidence="4" id="KW-1185">Reference proteome</keyword>
<dbReference type="InterPro" id="IPR046366">
    <property type="entry name" value="MPAB"/>
</dbReference>
<sequence>MGHALSIVAKADGVVGIAGAAVLAYLLAVASARFVRYRAVAAAPPPSPSDIEALSRVYIETSYTEFPFLTTKALEFGLFKTYSIPSISKLLVATGEMSDRCARRTVDTDLLMREFTEHSLLSERGQTALRRMNFLHGHYPIKNSDYVYVLTVFMVEPIKWVNRYGYRKMHPNETQAHFLYWQAVGIRMGIKDIPATLEDARRYMEDYETAHMKFTETNAKIADATVKVLLNDVPSLLHGIARQFVYALSPRPLRVAMGFPEPIYGLSTVISGALSLHGLFVRYSMFPRTKPLFRTPEKPNAQGKMCPVFMVYDKLIYKDGYTIETLGPVKFEKDATLGPLHAQNHDSIEPPMLSRAVGGTAM</sequence>
<dbReference type="EMBL" id="JADGIZ020000035">
    <property type="protein sequence ID" value="KAL2914281.1"/>
    <property type="molecule type" value="Genomic_DNA"/>
</dbReference>
<feature type="domain" description="ER-bound oxygenase mpaB/mpaB'/Rubber oxygenase catalytic" evidence="2">
    <location>
        <begin position="138"/>
        <end position="260"/>
    </location>
</feature>
<gene>
    <name evidence="3" type="ORF">HK105_206227</name>
</gene>
<keyword evidence="1" id="KW-1133">Transmembrane helix</keyword>
<evidence type="ECO:0000259" key="2">
    <source>
        <dbReference type="Pfam" id="PF09995"/>
    </source>
</evidence>
<protein>
    <recommendedName>
        <fullName evidence="2">ER-bound oxygenase mpaB/mpaB'/Rubber oxygenase catalytic domain-containing protein</fullName>
    </recommendedName>
</protein>
<proteinExistence type="predicted"/>
<accession>A0ABR4N471</accession>
<reference evidence="3 4" key="1">
    <citation type="submission" date="2023-09" db="EMBL/GenBank/DDBJ databases">
        <title>Pangenome analysis of Batrachochytrium dendrobatidis and related Chytrids.</title>
        <authorList>
            <person name="Yacoub M.N."/>
            <person name="Stajich J.E."/>
            <person name="James T.Y."/>
        </authorList>
    </citation>
    <scope>NUCLEOTIDE SEQUENCE [LARGE SCALE GENOMIC DNA]</scope>
    <source>
        <strain evidence="3 4">JEL0888</strain>
    </source>
</reference>
<dbReference type="InterPro" id="IPR018713">
    <property type="entry name" value="MPAB/Lcp_cat_dom"/>
</dbReference>
<dbReference type="Pfam" id="PF09995">
    <property type="entry name" value="MPAB_Lcp_cat"/>
    <property type="match status" value="1"/>
</dbReference>
<comment type="caution">
    <text evidence="3">The sequence shown here is derived from an EMBL/GenBank/DDBJ whole genome shotgun (WGS) entry which is preliminary data.</text>
</comment>
<keyword evidence="1" id="KW-0812">Transmembrane</keyword>
<dbReference type="PANTHER" id="PTHR36124">
    <property type="match status" value="1"/>
</dbReference>
<evidence type="ECO:0000256" key="1">
    <source>
        <dbReference type="SAM" id="Phobius"/>
    </source>
</evidence>
<keyword evidence="1" id="KW-0472">Membrane</keyword>
<dbReference type="PANTHER" id="PTHR36124:SF1">
    <property type="entry name" value="ER-BOUND OXYGENASE MPAB_MPAB'_RUBBER OXYGENASE CATALYTIC DOMAIN-CONTAINING PROTEIN"/>
    <property type="match status" value="1"/>
</dbReference>
<name>A0ABR4N471_9FUNG</name>
<evidence type="ECO:0000313" key="3">
    <source>
        <dbReference type="EMBL" id="KAL2914281.1"/>
    </source>
</evidence>
<feature type="transmembrane region" description="Helical" evidence="1">
    <location>
        <begin position="14"/>
        <end position="35"/>
    </location>
</feature>
<dbReference type="Proteomes" id="UP001527925">
    <property type="component" value="Unassembled WGS sequence"/>
</dbReference>
<organism evidence="3 4">
    <name type="scientific">Polyrhizophydium stewartii</name>
    <dbReference type="NCBI Taxonomy" id="2732419"/>
    <lineage>
        <taxon>Eukaryota</taxon>
        <taxon>Fungi</taxon>
        <taxon>Fungi incertae sedis</taxon>
        <taxon>Chytridiomycota</taxon>
        <taxon>Chytridiomycota incertae sedis</taxon>
        <taxon>Chytridiomycetes</taxon>
        <taxon>Rhizophydiales</taxon>
        <taxon>Rhizophydiales incertae sedis</taxon>
        <taxon>Polyrhizophydium</taxon>
    </lineage>
</organism>